<keyword evidence="1" id="KW-0012">Acyltransferase</keyword>
<organism evidence="1 2">
    <name type="scientific">Dolichospermum flos-aquae LEGE 04289</name>
    <dbReference type="NCBI Taxonomy" id="1828708"/>
    <lineage>
        <taxon>Bacteria</taxon>
        <taxon>Bacillati</taxon>
        <taxon>Cyanobacteriota</taxon>
        <taxon>Cyanophyceae</taxon>
        <taxon>Nostocales</taxon>
        <taxon>Aphanizomenonaceae</taxon>
        <taxon>Dolichospermum</taxon>
    </lineage>
</organism>
<keyword evidence="2" id="KW-1185">Reference proteome</keyword>
<protein>
    <submittedName>
        <fullName evidence="1">Acyltransferase</fullName>
    </submittedName>
</protein>
<comment type="caution">
    <text evidence="1">The sequence shown here is derived from an EMBL/GenBank/DDBJ whole genome shotgun (WGS) entry which is preliminary data.</text>
</comment>
<sequence length="432" mass="50252">MNINAKKIEPDNRDDYSLNKHSIFDYNLEGVRGLAALSVASSHVFFLKNFLDPTYHPHIYFGYLHAAHSAVLLFFVLSGYVIGLTTTKEFSIRHTYNYIFRRAVRILPIYFIAIGLGVWAEPNEKLNIVLGNLFFLQNFDKYFYFSIDCISGNAAVWTLNYEVIYYLLFILVWWLRPKILDLFLSIIIISMIGWFLPSFPQFISGYASGWIFWLSGLLLSWKVKPATDKESYFPLISYILLFHGTNHLLTGESILNSLGFANPSASFVCFPDLTILPICILIICEITGRYFYGFIYLRLLCFLIPIFHLLGLILTGSIFQEPKWIASSFYIILAILLFKYDTSPNVLRNINFMGRISYAFYLLHMPIAILMRKYFPWQGTVLSFCLGLLIWLVITITLSSFLELVIQPKVKFYFREWVENKKEQEIVNREMS</sequence>
<keyword evidence="1" id="KW-0808">Transferase</keyword>
<name>A0ACC5Q282_DOLFA</name>
<evidence type="ECO:0000313" key="1">
    <source>
        <dbReference type="EMBL" id="MBE9217885.1"/>
    </source>
</evidence>
<accession>A0ACC5Q282</accession>
<gene>
    <name evidence="1" type="ORF">IQ222_03545</name>
</gene>
<dbReference type="Proteomes" id="UP000597867">
    <property type="component" value="Unassembled WGS sequence"/>
</dbReference>
<dbReference type="EMBL" id="JADEWF010000007">
    <property type="protein sequence ID" value="MBE9217885.1"/>
    <property type="molecule type" value="Genomic_DNA"/>
</dbReference>
<proteinExistence type="predicted"/>
<reference evidence="1" key="1">
    <citation type="submission" date="2020-10" db="EMBL/GenBank/DDBJ databases">
        <authorList>
            <person name="Castelo-Branco R."/>
            <person name="Eusebio N."/>
            <person name="Adriana R."/>
            <person name="Vieira A."/>
            <person name="Brugerolle De Fraissinette N."/>
            <person name="Rezende De Castro R."/>
            <person name="Schneider M.P."/>
            <person name="Vasconcelos V."/>
            <person name="Leao P.N."/>
        </authorList>
    </citation>
    <scope>NUCLEOTIDE SEQUENCE</scope>
    <source>
        <strain evidence="1">LEGE 04289</strain>
    </source>
</reference>
<evidence type="ECO:0000313" key="2">
    <source>
        <dbReference type="Proteomes" id="UP000597867"/>
    </source>
</evidence>